<comment type="caution">
    <text evidence="1">The sequence shown here is derived from an EMBL/GenBank/DDBJ whole genome shotgun (WGS) entry which is preliminary data.</text>
</comment>
<evidence type="ECO:0000313" key="2">
    <source>
        <dbReference type="Proteomes" id="UP000093796"/>
    </source>
</evidence>
<gene>
    <name evidence="1" type="ORF">SRCM100623_01843</name>
</gene>
<protein>
    <submittedName>
        <fullName evidence="1">Uncharacterized protein</fullName>
    </submittedName>
</protein>
<dbReference type="EMBL" id="LYUD01000102">
    <property type="protein sequence ID" value="OAZ72211.1"/>
    <property type="molecule type" value="Genomic_DNA"/>
</dbReference>
<sequence>MTNKPDETNAFKGETPLFEQIVQKGSHGKKLRQPFKPTYLPPLWPFVVVAVVLVVIWGVLFLNAPATKDNWHFQFCDKAQGGMKNICPKLDP</sequence>
<name>A0A1A0DBK3_ACEPA</name>
<dbReference type="RefSeq" id="WP_003629528.1">
    <property type="nucleotide sequence ID" value="NZ_CP039846.2"/>
</dbReference>
<dbReference type="Proteomes" id="UP000093796">
    <property type="component" value="Unassembled WGS sequence"/>
</dbReference>
<accession>A0A1A0DBK3</accession>
<dbReference type="OrthoDB" id="7226123at2"/>
<proteinExistence type="predicted"/>
<dbReference type="AlphaFoldDB" id="A0A1A0DBK3"/>
<organism evidence="1 2">
    <name type="scientific">Acetobacter pasteurianus</name>
    <name type="common">Acetobacter turbidans</name>
    <dbReference type="NCBI Taxonomy" id="438"/>
    <lineage>
        <taxon>Bacteria</taxon>
        <taxon>Pseudomonadati</taxon>
        <taxon>Pseudomonadota</taxon>
        <taxon>Alphaproteobacteria</taxon>
        <taxon>Acetobacterales</taxon>
        <taxon>Acetobacteraceae</taxon>
        <taxon>Acetobacter</taxon>
    </lineage>
</organism>
<dbReference type="PATRIC" id="fig|438.15.peg.2047"/>
<evidence type="ECO:0000313" key="1">
    <source>
        <dbReference type="EMBL" id="OAZ72211.1"/>
    </source>
</evidence>
<dbReference type="GeneID" id="66351317"/>
<reference evidence="1 2" key="1">
    <citation type="submission" date="2016-05" db="EMBL/GenBank/DDBJ databases">
        <title>Genome sequencing of Acetobacter pasteurianus strain SRCM100623.</title>
        <authorList>
            <person name="Song Y.R."/>
        </authorList>
    </citation>
    <scope>NUCLEOTIDE SEQUENCE [LARGE SCALE GENOMIC DNA]</scope>
    <source>
        <strain evidence="1 2">SRCM100623</strain>
    </source>
</reference>